<evidence type="ECO:0000313" key="5">
    <source>
        <dbReference type="EMBL" id="SQB97400.1"/>
    </source>
</evidence>
<dbReference type="Pfam" id="PF08240">
    <property type="entry name" value="ADH_N"/>
    <property type="match status" value="1"/>
</dbReference>
<dbReference type="PANTHER" id="PTHR42683">
    <property type="entry name" value="ALDEHYDE REDUCTASE"/>
    <property type="match status" value="1"/>
</dbReference>
<accession>A0A2X3DGL6</accession>
<name>A0A2X3DGL6_9HELI</name>
<feature type="domain" description="Alcohol dehydrogenase-like N-terminal" evidence="4">
    <location>
        <begin position="34"/>
        <end position="155"/>
    </location>
</feature>
<keyword evidence="2" id="KW-0862">Zinc</keyword>
<dbReference type="SUPFAM" id="SSF50129">
    <property type="entry name" value="GroES-like"/>
    <property type="match status" value="1"/>
</dbReference>
<evidence type="ECO:0000259" key="4">
    <source>
        <dbReference type="Pfam" id="PF08240"/>
    </source>
</evidence>
<dbReference type="GO" id="GO:0008106">
    <property type="term" value="F:alcohol dehydrogenase (NADP+) activity"/>
    <property type="evidence" value="ECO:0007669"/>
    <property type="project" value="UniProtKB-EC"/>
</dbReference>
<dbReference type="InterPro" id="IPR002328">
    <property type="entry name" value="ADH_Zn_CS"/>
</dbReference>
<evidence type="ECO:0000256" key="3">
    <source>
        <dbReference type="ARBA" id="ARBA00023002"/>
    </source>
</evidence>
<sequence length="222" mass="23960">MLKSGAPIPARGYATESSKWHFSPFRFTRHALGERDILIEILYAGICHSDLHAASGDHHAPTLPIVPGHEIAGRVIAVGAKVRKFKIGDFAGIGCMVNSCGECEACKRSEEQFCQNAKTVFTYNSKDVFHGGINTYGGYSNNYVLSEDFALKVPKNADIAKVALLLCAGITTYSPIMYSKVKRGQKVAVVGVGGLGHMALKYMVALGAEVTCFDIVDKKILC</sequence>
<dbReference type="InterPro" id="IPR013154">
    <property type="entry name" value="ADH-like_N"/>
</dbReference>
<dbReference type="PROSITE" id="PS00065">
    <property type="entry name" value="D_2_HYDROXYACID_DH_1"/>
    <property type="match status" value="1"/>
</dbReference>
<keyword evidence="1" id="KW-0479">Metal-binding</keyword>
<dbReference type="EC" id="1.1.1.2" evidence="5"/>
<dbReference type="GO" id="GO:0008270">
    <property type="term" value="F:zinc ion binding"/>
    <property type="evidence" value="ECO:0007669"/>
    <property type="project" value="InterPro"/>
</dbReference>
<dbReference type="InterPro" id="IPR029752">
    <property type="entry name" value="D-isomer_DH_CS1"/>
</dbReference>
<dbReference type="Gene3D" id="3.40.50.720">
    <property type="entry name" value="NAD(P)-binding Rossmann-like Domain"/>
    <property type="match status" value="1"/>
</dbReference>
<evidence type="ECO:0000256" key="2">
    <source>
        <dbReference type="ARBA" id="ARBA00022833"/>
    </source>
</evidence>
<dbReference type="InterPro" id="IPR047109">
    <property type="entry name" value="CAD-like"/>
</dbReference>
<proteinExistence type="predicted"/>
<keyword evidence="3 5" id="KW-0560">Oxidoreductase</keyword>
<dbReference type="InterPro" id="IPR036291">
    <property type="entry name" value="NAD(P)-bd_dom_sf"/>
</dbReference>
<dbReference type="InterPro" id="IPR011032">
    <property type="entry name" value="GroES-like_sf"/>
</dbReference>
<dbReference type="PROSITE" id="PS00059">
    <property type="entry name" value="ADH_ZINC"/>
    <property type="match status" value="1"/>
</dbReference>
<dbReference type="SUPFAM" id="SSF51735">
    <property type="entry name" value="NAD(P)-binding Rossmann-fold domains"/>
    <property type="match status" value="1"/>
</dbReference>
<dbReference type="EMBL" id="UAWL01000006">
    <property type="protein sequence ID" value="SQB97400.1"/>
    <property type="molecule type" value="Genomic_DNA"/>
</dbReference>
<dbReference type="AlphaFoldDB" id="A0A2X3DGL6"/>
<dbReference type="Gene3D" id="3.90.180.10">
    <property type="entry name" value="Medium-chain alcohol dehydrogenases, catalytic domain"/>
    <property type="match status" value="1"/>
</dbReference>
<evidence type="ECO:0000256" key="1">
    <source>
        <dbReference type="ARBA" id="ARBA00022723"/>
    </source>
</evidence>
<organism evidence="5 6">
    <name type="scientific">Helicobacter fennelliae</name>
    <dbReference type="NCBI Taxonomy" id="215"/>
    <lineage>
        <taxon>Bacteria</taxon>
        <taxon>Pseudomonadati</taxon>
        <taxon>Campylobacterota</taxon>
        <taxon>Epsilonproteobacteria</taxon>
        <taxon>Campylobacterales</taxon>
        <taxon>Helicobacteraceae</taxon>
        <taxon>Helicobacter</taxon>
    </lineage>
</organism>
<dbReference type="Proteomes" id="UP000250166">
    <property type="component" value="Unassembled WGS sequence"/>
</dbReference>
<evidence type="ECO:0000313" key="6">
    <source>
        <dbReference type="Proteomes" id="UP000250166"/>
    </source>
</evidence>
<reference evidence="5 6" key="1">
    <citation type="submission" date="2018-06" db="EMBL/GenBank/DDBJ databases">
        <authorList>
            <consortium name="Pathogen Informatics"/>
            <person name="Doyle S."/>
        </authorList>
    </citation>
    <scope>NUCLEOTIDE SEQUENCE [LARGE SCALE GENOMIC DNA]</scope>
    <source>
        <strain evidence="5 6">NCTC13102</strain>
    </source>
</reference>
<protein>
    <submittedName>
        <fullName evidence="5">NADP-dependent alcohol dehydrogenase</fullName>
        <ecNumber evidence="5">1.1.1.2</ecNumber>
    </submittedName>
</protein>
<gene>
    <name evidence="5" type="primary">cad_2</name>
    <name evidence="5" type="ORF">NCTC13102_00131</name>
</gene>